<protein>
    <submittedName>
        <fullName evidence="1">14414_t:CDS:1</fullName>
    </submittedName>
</protein>
<sequence>DVPNGTSAQQIRRNLSFYSKATVRGFIANRKTKAAYLEMEFKNKRREKKLAGAWVVHFDG</sequence>
<feature type="non-terminal residue" evidence="1">
    <location>
        <position position="60"/>
    </location>
</feature>
<proteinExistence type="predicted"/>
<organism evidence="1 2">
    <name type="scientific">Gigaspora margarita</name>
    <dbReference type="NCBI Taxonomy" id="4874"/>
    <lineage>
        <taxon>Eukaryota</taxon>
        <taxon>Fungi</taxon>
        <taxon>Fungi incertae sedis</taxon>
        <taxon>Mucoromycota</taxon>
        <taxon>Glomeromycotina</taxon>
        <taxon>Glomeromycetes</taxon>
        <taxon>Diversisporales</taxon>
        <taxon>Gigasporaceae</taxon>
        <taxon>Gigaspora</taxon>
    </lineage>
</organism>
<dbReference type="Proteomes" id="UP000789901">
    <property type="component" value="Unassembled WGS sequence"/>
</dbReference>
<gene>
    <name evidence="1" type="ORF">GMARGA_LOCUS40220</name>
</gene>
<comment type="caution">
    <text evidence="1">The sequence shown here is derived from an EMBL/GenBank/DDBJ whole genome shotgun (WGS) entry which is preliminary data.</text>
</comment>
<feature type="non-terminal residue" evidence="1">
    <location>
        <position position="1"/>
    </location>
</feature>
<keyword evidence="2" id="KW-1185">Reference proteome</keyword>
<evidence type="ECO:0000313" key="1">
    <source>
        <dbReference type="EMBL" id="CAG8850461.1"/>
    </source>
</evidence>
<evidence type="ECO:0000313" key="2">
    <source>
        <dbReference type="Proteomes" id="UP000789901"/>
    </source>
</evidence>
<accession>A0ABN7XBF8</accession>
<reference evidence="1 2" key="1">
    <citation type="submission" date="2021-06" db="EMBL/GenBank/DDBJ databases">
        <authorList>
            <person name="Kallberg Y."/>
            <person name="Tangrot J."/>
            <person name="Rosling A."/>
        </authorList>
    </citation>
    <scope>NUCLEOTIDE SEQUENCE [LARGE SCALE GENOMIC DNA]</scope>
    <source>
        <strain evidence="1 2">120-4 pot B 10/14</strain>
    </source>
</reference>
<name>A0ABN7XBF8_GIGMA</name>
<dbReference type="EMBL" id="CAJVQB010101224">
    <property type="protein sequence ID" value="CAG8850461.1"/>
    <property type="molecule type" value="Genomic_DNA"/>
</dbReference>